<name>A0ABS5U285_9CELL</name>
<dbReference type="PROSITE" id="PS51737">
    <property type="entry name" value="RECOMBINASE_DNA_BIND"/>
    <property type="match status" value="1"/>
</dbReference>
<dbReference type="Pfam" id="PF00239">
    <property type="entry name" value="Resolvase"/>
    <property type="match status" value="1"/>
</dbReference>
<accession>A0ABS5U285</accession>
<keyword evidence="4" id="KW-1185">Reference proteome</keyword>
<dbReference type="Pfam" id="PF13408">
    <property type="entry name" value="Zn_ribbon_recom"/>
    <property type="match status" value="1"/>
</dbReference>
<dbReference type="InterPro" id="IPR006119">
    <property type="entry name" value="Resolv_N"/>
</dbReference>
<evidence type="ECO:0000259" key="1">
    <source>
        <dbReference type="PROSITE" id="PS51736"/>
    </source>
</evidence>
<dbReference type="InterPro" id="IPR036162">
    <property type="entry name" value="Resolvase-like_N_sf"/>
</dbReference>
<dbReference type="CDD" id="cd00338">
    <property type="entry name" value="Ser_Recombinase"/>
    <property type="match status" value="1"/>
</dbReference>
<dbReference type="Gene3D" id="3.40.50.1390">
    <property type="entry name" value="Resolvase, N-terminal catalytic domain"/>
    <property type="match status" value="1"/>
</dbReference>
<dbReference type="InterPro" id="IPR050639">
    <property type="entry name" value="SSR_resolvase"/>
</dbReference>
<evidence type="ECO:0000313" key="3">
    <source>
        <dbReference type="EMBL" id="MBT0995494.1"/>
    </source>
</evidence>
<dbReference type="SUPFAM" id="SSF53041">
    <property type="entry name" value="Resolvase-like"/>
    <property type="match status" value="1"/>
</dbReference>
<feature type="domain" description="Recombinase" evidence="2">
    <location>
        <begin position="176"/>
        <end position="298"/>
    </location>
</feature>
<reference evidence="3 4" key="1">
    <citation type="submission" date="2021-05" db="EMBL/GenBank/DDBJ databases">
        <title>Description of Cellulomonas sp. DKR-3 sp. nov.</title>
        <authorList>
            <person name="Dahal R.H."/>
            <person name="Chaudhary D.K."/>
        </authorList>
    </citation>
    <scope>NUCLEOTIDE SEQUENCE [LARGE SCALE GENOMIC DNA]</scope>
    <source>
        <strain evidence="3 4">DKR-3</strain>
    </source>
</reference>
<dbReference type="RefSeq" id="WP_214352493.1">
    <property type="nucleotide sequence ID" value="NZ_JAHBOH010000002.1"/>
</dbReference>
<dbReference type="InterPro" id="IPR025827">
    <property type="entry name" value="Zn_ribbon_recom_dom"/>
</dbReference>
<dbReference type="PANTHER" id="PTHR30461:SF23">
    <property type="entry name" value="DNA RECOMBINASE-RELATED"/>
    <property type="match status" value="1"/>
</dbReference>
<evidence type="ECO:0000259" key="2">
    <source>
        <dbReference type="PROSITE" id="PS51737"/>
    </source>
</evidence>
<proteinExistence type="predicted"/>
<dbReference type="Gene3D" id="3.90.1750.20">
    <property type="entry name" value="Putative Large Serine Recombinase, Chain B, Domain 2"/>
    <property type="match status" value="1"/>
</dbReference>
<comment type="caution">
    <text evidence="3">The sequence shown here is derived from an EMBL/GenBank/DDBJ whole genome shotgun (WGS) entry which is preliminary data.</text>
</comment>
<protein>
    <submittedName>
        <fullName evidence="3">Recombinase family protein</fullName>
    </submittedName>
</protein>
<dbReference type="PROSITE" id="PS51736">
    <property type="entry name" value="RECOMBINASES_3"/>
    <property type="match status" value="1"/>
</dbReference>
<dbReference type="EMBL" id="JAHBOH010000002">
    <property type="protein sequence ID" value="MBT0995494.1"/>
    <property type="molecule type" value="Genomic_DNA"/>
</dbReference>
<dbReference type="PANTHER" id="PTHR30461">
    <property type="entry name" value="DNA-INVERTASE FROM LAMBDOID PROPHAGE"/>
    <property type="match status" value="1"/>
</dbReference>
<dbReference type="SMART" id="SM00857">
    <property type="entry name" value="Resolvase"/>
    <property type="match status" value="1"/>
</dbReference>
<dbReference type="Proteomes" id="UP000722125">
    <property type="component" value="Unassembled WGS sequence"/>
</dbReference>
<feature type="domain" description="Resolvase/invertase-type recombinase catalytic" evidence="1">
    <location>
        <begin position="20"/>
        <end position="169"/>
    </location>
</feature>
<dbReference type="InterPro" id="IPR011109">
    <property type="entry name" value="DNA_bind_recombinase_dom"/>
</dbReference>
<organism evidence="3 4">
    <name type="scientific">Cellulomonas fulva</name>
    <dbReference type="NCBI Taxonomy" id="2835530"/>
    <lineage>
        <taxon>Bacteria</taxon>
        <taxon>Bacillati</taxon>
        <taxon>Actinomycetota</taxon>
        <taxon>Actinomycetes</taxon>
        <taxon>Micrococcales</taxon>
        <taxon>Cellulomonadaceae</taxon>
        <taxon>Cellulomonas</taxon>
    </lineage>
</organism>
<dbReference type="InterPro" id="IPR038109">
    <property type="entry name" value="DNA_bind_recomb_sf"/>
</dbReference>
<sequence length="506" mass="56130">MVTHLRAVRDLPQDDATPLRALIYARTSHDPGRRGKSTASQRDYCEREAAYRGWLVVDAVVDDDRSASTRAKREREGWQEVVDRIAAGDVDVLLMWEWSRATRDLAVYVALEKILRERRVLLAYQGDTYDLTKAGDRRRVASDSVEAQYEADRTSERALRAKLHDAEHGRPSGPVPWGYRRIYDDRRGWLLGQEPDPETGPLVRELADRFLAGESLSQLALDMHRRGIAMPKPPRDPSRSRGWTAATVGQVLRSPSIAGLRQHTRDGVRQFYDASWDGIISLDERRRILDILADPSRVLHRGVQPVHLLSHIAVCARCGSPVRFANQRPRNGSAIRYPAYQCDAAGCRGVYIQAPPVDDLVTQAVIGTLTNPASIVALRGSTRSSELDRAAARVRVTELEARLESLAEAFADGTTDAAAYKLAAGKVRDRLAEARAQVPVRRASGSPALRLADADDVAAAWSTLPLEDQRAVVKGLFVVRLHPARVKGQRRWDPSRVELVPVAAAG</sequence>
<gene>
    <name evidence="3" type="ORF">KIN34_14500</name>
</gene>
<dbReference type="Pfam" id="PF07508">
    <property type="entry name" value="Recombinase"/>
    <property type="match status" value="1"/>
</dbReference>
<evidence type="ECO:0000313" key="4">
    <source>
        <dbReference type="Proteomes" id="UP000722125"/>
    </source>
</evidence>